<evidence type="ECO:0000313" key="1">
    <source>
        <dbReference type="EMBL" id="AKM09850.1"/>
    </source>
</evidence>
<dbReference type="EMBL" id="CP011770">
    <property type="protein sequence ID" value="AKM09850.1"/>
    <property type="molecule type" value="Genomic_DNA"/>
</dbReference>
<keyword evidence="2" id="KW-1185">Reference proteome</keyword>
<name>A0A0G3XE76_9SPHN</name>
<proteinExistence type="predicted"/>
<protein>
    <submittedName>
        <fullName evidence="1">Uncharacterized protein</fullName>
    </submittedName>
</protein>
<gene>
    <name evidence="1" type="ORF">AB433_07420</name>
</gene>
<dbReference type="Proteomes" id="UP000035287">
    <property type="component" value="Chromosome"/>
</dbReference>
<dbReference type="RefSeq" id="WP_047820534.1">
    <property type="nucleotide sequence ID" value="NZ_CP011770.1"/>
</dbReference>
<reference evidence="1 2" key="1">
    <citation type="submission" date="2015-06" db="EMBL/GenBank/DDBJ databases">
        <authorList>
            <person name="Zeng Y."/>
            <person name="Huang Y."/>
        </authorList>
    </citation>
    <scope>NUCLEOTIDE SEQUENCE [LARGE SCALE GENOMIC DNA]</scope>
    <source>
        <strain evidence="1 2">PQ-2</strain>
    </source>
</reference>
<dbReference type="OrthoDB" id="7411134at2"/>
<organism evidence="1 2">
    <name type="scientific">Croceicoccus naphthovorans</name>
    <dbReference type="NCBI Taxonomy" id="1348774"/>
    <lineage>
        <taxon>Bacteria</taxon>
        <taxon>Pseudomonadati</taxon>
        <taxon>Pseudomonadota</taxon>
        <taxon>Alphaproteobacteria</taxon>
        <taxon>Sphingomonadales</taxon>
        <taxon>Erythrobacteraceae</taxon>
        <taxon>Croceicoccus</taxon>
    </lineage>
</organism>
<dbReference type="AlphaFoldDB" id="A0A0G3XE76"/>
<dbReference type="PATRIC" id="fig|1348774.3.peg.1554"/>
<evidence type="ECO:0000313" key="2">
    <source>
        <dbReference type="Proteomes" id="UP000035287"/>
    </source>
</evidence>
<accession>A0A0G3XE76</accession>
<sequence length="88" mass="9411">MLETKAAFPYPGSTGYLKPQGDPVRIIQRRADGRLLVQKLSPVQHLAPASSSAAVGGASRTLTAPAADVCERQIDAIETRAQQRRRAA</sequence>
<dbReference type="STRING" id="1348774.AB433_07420"/>
<dbReference type="KEGG" id="cna:AB433_07420"/>